<dbReference type="AlphaFoldDB" id="A0A318UI50"/>
<sequence>MQINFEPLYFLDSPDLSIFEIKRLDQPLNSPLEDVFFWMIYHKERKEIQRLTFRSMDSSSVLEERFFIEGFLKFSNTEGTYIAKYNSGQYDLKHLKAAEFPQEISDAIQVYFSLQQRA</sequence>
<comment type="caution">
    <text evidence="1">The sequence shown here is derived from an EMBL/GenBank/DDBJ whole genome shotgun (WGS) entry which is preliminary data.</text>
</comment>
<dbReference type="EMBL" id="QKLU01000003">
    <property type="protein sequence ID" value="PYF75007.1"/>
    <property type="molecule type" value="Genomic_DNA"/>
</dbReference>
<keyword evidence="2" id="KW-1185">Reference proteome</keyword>
<name>A0A318UI50_9SPHI</name>
<proteinExistence type="predicted"/>
<organism evidence="1 2">
    <name type="scientific">Pedobacter nutrimenti</name>
    <dbReference type="NCBI Taxonomy" id="1241337"/>
    <lineage>
        <taxon>Bacteria</taxon>
        <taxon>Pseudomonadati</taxon>
        <taxon>Bacteroidota</taxon>
        <taxon>Sphingobacteriia</taxon>
        <taxon>Sphingobacteriales</taxon>
        <taxon>Sphingobacteriaceae</taxon>
        <taxon>Pedobacter</taxon>
    </lineage>
</organism>
<dbReference type="OrthoDB" id="997000at2"/>
<dbReference type="Proteomes" id="UP000248198">
    <property type="component" value="Unassembled WGS sequence"/>
</dbReference>
<evidence type="ECO:0000313" key="2">
    <source>
        <dbReference type="Proteomes" id="UP000248198"/>
    </source>
</evidence>
<accession>A0A318UI50</accession>
<dbReference type="RefSeq" id="WP_110829974.1">
    <property type="nucleotide sequence ID" value="NZ_QKLU01000003.1"/>
</dbReference>
<gene>
    <name evidence="1" type="ORF">B0O44_103453</name>
</gene>
<protein>
    <submittedName>
        <fullName evidence="1">Uncharacterized protein</fullName>
    </submittedName>
</protein>
<evidence type="ECO:0000313" key="1">
    <source>
        <dbReference type="EMBL" id="PYF75007.1"/>
    </source>
</evidence>
<reference evidence="1 2" key="1">
    <citation type="submission" date="2018-06" db="EMBL/GenBank/DDBJ databases">
        <title>Genomic Encyclopedia of Archaeal and Bacterial Type Strains, Phase II (KMG-II): from individual species to whole genera.</title>
        <authorList>
            <person name="Goeker M."/>
        </authorList>
    </citation>
    <scope>NUCLEOTIDE SEQUENCE [LARGE SCALE GENOMIC DNA]</scope>
    <source>
        <strain evidence="1 2">DSM 27372</strain>
    </source>
</reference>